<dbReference type="STRING" id="1262450.S3C3B1"/>
<evidence type="ECO:0000256" key="6">
    <source>
        <dbReference type="ARBA" id="ARBA00022737"/>
    </source>
</evidence>
<feature type="domain" description="Tudor" evidence="9">
    <location>
        <begin position="702"/>
        <end position="762"/>
    </location>
</feature>
<dbReference type="PANTHER" id="PTHR12302:SF2">
    <property type="entry name" value="STAPHYLOCOCCAL NUCLEASE DOMAIN-CONTAINING PROTEIN 1"/>
    <property type="match status" value="1"/>
</dbReference>
<accession>S3C3B1</accession>
<dbReference type="FunFam" id="2.40.50.90:FF:000019">
    <property type="entry name" value="Transcription factor (Snd1/p100), putative"/>
    <property type="match status" value="1"/>
</dbReference>
<dbReference type="InterPro" id="IPR035437">
    <property type="entry name" value="SNase_OB-fold_sf"/>
</dbReference>
<dbReference type="PROSITE" id="PS50304">
    <property type="entry name" value="TUDOR"/>
    <property type="match status" value="1"/>
</dbReference>
<dbReference type="Gene3D" id="2.30.30.140">
    <property type="match status" value="1"/>
</dbReference>
<dbReference type="HOGENOM" id="CLU_005966_1_0_1"/>
<dbReference type="GO" id="GO:0006402">
    <property type="term" value="P:mRNA catabolic process"/>
    <property type="evidence" value="ECO:0007669"/>
    <property type="project" value="UniProtKB-UniRule"/>
</dbReference>
<organism evidence="11 12">
    <name type="scientific">Ophiostoma piceae (strain UAMH 11346)</name>
    <name type="common">Sap stain fungus</name>
    <dbReference type="NCBI Taxonomy" id="1262450"/>
    <lineage>
        <taxon>Eukaryota</taxon>
        <taxon>Fungi</taxon>
        <taxon>Dikarya</taxon>
        <taxon>Ascomycota</taxon>
        <taxon>Pezizomycotina</taxon>
        <taxon>Sordariomycetes</taxon>
        <taxon>Sordariomycetidae</taxon>
        <taxon>Ophiostomatales</taxon>
        <taxon>Ophiostomataceae</taxon>
        <taxon>Ophiostoma</taxon>
    </lineage>
</organism>
<dbReference type="GO" id="GO:0005829">
    <property type="term" value="C:cytosol"/>
    <property type="evidence" value="ECO:0007669"/>
    <property type="project" value="UniProtKB-UniRule"/>
</dbReference>
<feature type="region of interest" description="Disordered" evidence="8">
    <location>
        <begin position="618"/>
        <end position="647"/>
    </location>
</feature>
<feature type="domain" description="TNase-like" evidence="10">
    <location>
        <begin position="165"/>
        <end position="307"/>
    </location>
</feature>
<evidence type="ECO:0000313" key="11">
    <source>
        <dbReference type="EMBL" id="EPE08024.1"/>
    </source>
</evidence>
<keyword evidence="5" id="KW-0597">Phosphoprotein</keyword>
<feature type="compositionally biased region" description="Low complexity" evidence="8">
    <location>
        <begin position="629"/>
        <end position="644"/>
    </location>
</feature>
<sequence>MAKVFIANVKSVLSGDTLILTSPNNPTLERTFSLAYVSAPRLSKDNEEPFAFQSREALRTSVIGKQVQCTVLYTVPSSSRDYGTVLVKDGPKLPDTLVAAGWLKVREDAGKKEDNEDIILQIDILRDLESTARSEARGLFSGASGIIDIQYDLGGPDFLKEWKGKTVDGIIERVFSGDRLLVRLLLSDSKHAQVITLVAGIRTPATERTNQASGTTQPAEEFGKEAQQFVEQRLQQRQVKIQIVGVSPQGQLVASVMHPRGNIAEFLLQDGYARCNDFHSTLLGDAMPALRQAEKVAQAGKKRLHKNHVAKAAEGHSDVTVTKVISADTIIVRGKTGPEKRVQLSSIRGPRTNEASEAAFRDEAKEYLRKKLIGKHVRVTIDGSRPATDDFEARDVATVTQNGKNINLAVVQDGYASVIRHRKDDTDRAPNYDELLLAQETAKDEKKGIWSGKAPKVKQFVDASESLQRAKIQVATLQRQKKIPGVVDFCKSGSRFTVLVPREGIKLTLVLAGIRAPRAPGRNAQEKGEPFGEEALELANRRCNQRDCEIDVLDVDKTGGFIGELFINRENFAKLLVEEGLASVHQYSAEKSGNAAELNAAETRAKEARKGLWHDWDPSQDEAAEEESSAANGSGAAAASGEGATLVKPPQDYRDIVVTHIDENGRLKIQEVGKGTASLETLMSEFRKFNLDSKNKASIGSNPKTGDYVSAQFSLDNQWYRARIRSNDRSAKIAEVVYIDYGNSEKIPWSKLRPLEAPFGTQRLKSQVTDAVLSFVQLPTGSDYFRDAVSFIAECTEGRQLVGSFDFVDAKEGLSYITIFDPKAGSADRNDSLNREVLLNGHGLVPRKLKTWERSSVFEPTLKALRDAEKAAKEDKYGMWEYGDITED</sequence>
<dbReference type="eggNOG" id="KOG2039">
    <property type="taxonomic scope" value="Eukaryota"/>
</dbReference>
<keyword evidence="12" id="KW-1185">Reference proteome</keyword>
<dbReference type="GO" id="GO:0031332">
    <property type="term" value="C:RNAi effector complex"/>
    <property type="evidence" value="ECO:0007669"/>
    <property type="project" value="InterPro"/>
</dbReference>
<evidence type="ECO:0000256" key="7">
    <source>
        <dbReference type="PIRNR" id="PIRNR017179"/>
    </source>
</evidence>
<dbReference type="Pfam" id="PF00567">
    <property type="entry name" value="TUDOR"/>
    <property type="match status" value="1"/>
</dbReference>
<feature type="domain" description="TNase-like" evidence="10">
    <location>
        <begin position="3"/>
        <end position="142"/>
    </location>
</feature>
<dbReference type="SMART" id="SM00333">
    <property type="entry name" value="TUDOR"/>
    <property type="match status" value="1"/>
</dbReference>
<proteinExistence type="predicted"/>
<reference evidence="11 12" key="1">
    <citation type="journal article" date="2013" name="BMC Genomics">
        <title>The genome and transcriptome of the pine saprophyte Ophiostoma piceae, and a comparison with the bark beetle-associated pine pathogen Grosmannia clavigera.</title>
        <authorList>
            <person name="Haridas S."/>
            <person name="Wang Y."/>
            <person name="Lim L."/>
            <person name="Massoumi Alamouti S."/>
            <person name="Jackman S."/>
            <person name="Docking R."/>
            <person name="Robertson G."/>
            <person name="Birol I."/>
            <person name="Bohlmann J."/>
            <person name="Breuil C."/>
        </authorList>
    </citation>
    <scope>NUCLEOTIDE SEQUENCE [LARGE SCALE GENOMIC DNA]</scope>
    <source>
        <strain evidence="11 12">UAMH 11346</strain>
    </source>
</reference>
<dbReference type="InterPro" id="IPR002999">
    <property type="entry name" value="Tudor"/>
</dbReference>
<keyword evidence="6" id="KW-0677">Repeat</keyword>
<dbReference type="AlphaFoldDB" id="S3C3B1"/>
<dbReference type="GO" id="GO:0031047">
    <property type="term" value="P:regulatory ncRNA-mediated gene silencing"/>
    <property type="evidence" value="ECO:0007669"/>
    <property type="project" value="UniProtKB-UniRule"/>
</dbReference>
<dbReference type="Gene3D" id="2.40.50.90">
    <property type="match status" value="5"/>
</dbReference>
<evidence type="ECO:0000256" key="3">
    <source>
        <dbReference type="ARBA" id="ARBA00014651"/>
    </source>
</evidence>
<dbReference type="GO" id="GO:0005634">
    <property type="term" value="C:nucleus"/>
    <property type="evidence" value="ECO:0007669"/>
    <property type="project" value="TreeGrafter"/>
</dbReference>
<dbReference type="Proteomes" id="UP000016923">
    <property type="component" value="Unassembled WGS sequence"/>
</dbReference>
<feature type="domain" description="TNase-like" evidence="10">
    <location>
        <begin position="481"/>
        <end position="615"/>
    </location>
</feature>
<evidence type="ECO:0000256" key="1">
    <source>
        <dbReference type="ARBA" id="ARBA00004496"/>
    </source>
</evidence>
<dbReference type="FunFam" id="2.40.50.90:FF:000010">
    <property type="entry name" value="Ribonuclease"/>
    <property type="match status" value="1"/>
</dbReference>
<comment type="subcellular location">
    <subcellularLocation>
        <location evidence="1 7">Cytoplasm</location>
    </subcellularLocation>
</comment>
<dbReference type="VEuPathDB" id="FungiDB:F503_00807"/>
<dbReference type="OrthoDB" id="10023235at2759"/>
<dbReference type="CDD" id="cd00175">
    <property type="entry name" value="SNc"/>
    <property type="match status" value="2"/>
</dbReference>
<evidence type="ECO:0000259" key="10">
    <source>
        <dbReference type="PROSITE" id="PS50830"/>
    </source>
</evidence>
<dbReference type="FunFam" id="2.40.50.90:FF:000001">
    <property type="entry name" value="Staphylococcal nuclease domain-containing protein"/>
    <property type="match status" value="1"/>
</dbReference>
<feature type="region of interest" description="Disordered" evidence="8">
    <location>
        <begin position="592"/>
        <end position="611"/>
    </location>
</feature>
<name>S3C3B1_OPHP1</name>
<dbReference type="PROSITE" id="PS50830">
    <property type="entry name" value="TNASE_3"/>
    <property type="match status" value="4"/>
</dbReference>
<gene>
    <name evidence="11" type="ORF">F503_00807</name>
</gene>
<evidence type="ECO:0000256" key="5">
    <source>
        <dbReference type="ARBA" id="ARBA00022553"/>
    </source>
</evidence>
<evidence type="ECO:0000256" key="2">
    <source>
        <dbReference type="ARBA" id="ARBA00013404"/>
    </source>
</evidence>
<protein>
    <recommendedName>
        <fullName evidence="2">Probable endonuclease LCL3</fullName>
    </recommendedName>
    <alternativeName>
        <fullName evidence="3">Probable endonuclease lcl3</fullName>
    </alternativeName>
</protein>
<dbReference type="OMA" id="ARCADHH"/>
<dbReference type="GO" id="GO:0003723">
    <property type="term" value="F:RNA binding"/>
    <property type="evidence" value="ECO:0007669"/>
    <property type="project" value="UniProtKB-UniRule"/>
</dbReference>
<dbReference type="InterPro" id="IPR016071">
    <property type="entry name" value="Staphylococal_nuclease_OB-fold"/>
</dbReference>
<dbReference type="EMBL" id="KE148149">
    <property type="protein sequence ID" value="EPE08024.1"/>
    <property type="molecule type" value="Genomic_DNA"/>
</dbReference>
<evidence type="ECO:0000256" key="4">
    <source>
        <dbReference type="ARBA" id="ARBA00022490"/>
    </source>
</evidence>
<dbReference type="SUPFAM" id="SSF50199">
    <property type="entry name" value="Staphylococcal nuclease"/>
    <property type="match status" value="5"/>
</dbReference>
<dbReference type="Pfam" id="PF00565">
    <property type="entry name" value="SNase"/>
    <property type="match status" value="3"/>
</dbReference>
<dbReference type="GO" id="GO:0004518">
    <property type="term" value="F:nuclease activity"/>
    <property type="evidence" value="ECO:0007669"/>
    <property type="project" value="TreeGrafter"/>
</dbReference>
<keyword evidence="4 7" id="KW-0963">Cytoplasm</keyword>
<dbReference type="FunFam" id="2.30.30.140:FF:000018">
    <property type="entry name" value="Serine/threonine-protein kinase 31"/>
    <property type="match status" value="1"/>
</dbReference>
<evidence type="ECO:0000313" key="12">
    <source>
        <dbReference type="Proteomes" id="UP000016923"/>
    </source>
</evidence>
<dbReference type="SMART" id="SM00318">
    <property type="entry name" value="SNc"/>
    <property type="match status" value="4"/>
</dbReference>
<dbReference type="FunFam" id="2.40.50.90:FF:000030">
    <property type="entry name" value="Transcription factor (Snd1/p100), putative"/>
    <property type="match status" value="1"/>
</dbReference>
<feature type="compositionally biased region" description="Acidic residues" evidence="8">
    <location>
        <begin position="618"/>
        <end position="628"/>
    </location>
</feature>
<evidence type="ECO:0000259" key="9">
    <source>
        <dbReference type="PROSITE" id="PS50304"/>
    </source>
</evidence>
<dbReference type="SUPFAM" id="SSF63748">
    <property type="entry name" value="Tudor/PWWP/MBT"/>
    <property type="match status" value="1"/>
</dbReference>
<evidence type="ECO:0000256" key="8">
    <source>
        <dbReference type="SAM" id="MobiDB-lite"/>
    </source>
</evidence>
<feature type="domain" description="TNase-like" evidence="10">
    <location>
        <begin position="315"/>
        <end position="452"/>
    </location>
</feature>
<dbReference type="PIRSF" id="PIRSF017179">
    <property type="entry name" value="RISC-Tudor-SN"/>
    <property type="match status" value="1"/>
</dbReference>
<dbReference type="PANTHER" id="PTHR12302">
    <property type="entry name" value="EBNA2 BINDING PROTEIN P100"/>
    <property type="match status" value="1"/>
</dbReference>
<dbReference type="InterPro" id="IPR016685">
    <property type="entry name" value="Silence_cplx_Nase-comp_TudorSN"/>
</dbReference>